<feature type="transmembrane region" description="Helical" evidence="1">
    <location>
        <begin position="83"/>
        <end position="113"/>
    </location>
</feature>
<accession>A0ABY8KI45</accession>
<dbReference type="CDD" id="cd21807">
    <property type="entry name" value="ABC-2_lan_permease_MutE_EpiE-like"/>
    <property type="match status" value="1"/>
</dbReference>
<organism evidence="2 3">
    <name type="scientific">Lysinibacillus capsici</name>
    <dbReference type="NCBI Taxonomy" id="2115968"/>
    <lineage>
        <taxon>Bacteria</taxon>
        <taxon>Bacillati</taxon>
        <taxon>Bacillota</taxon>
        <taxon>Bacilli</taxon>
        <taxon>Bacillales</taxon>
        <taxon>Bacillaceae</taxon>
        <taxon>Lysinibacillus</taxon>
    </lineage>
</organism>
<dbReference type="NCBIfam" id="TIGR03732">
    <property type="entry name" value="lanti_perm_MutE"/>
    <property type="match status" value="1"/>
</dbReference>
<dbReference type="Proteomes" id="UP001244564">
    <property type="component" value="Chromosome"/>
</dbReference>
<dbReference type="RefSeq" id="WP_279494251.1">
    <property type="nucleotide sequence ID" value="NZ_CP122283.1"/>
</dbReference>
<evidence type="ECO:0000256" key="1">
    <source>
        <dbReference type="SAM" id="Phobius"/>
    </source>
</evidence>
<feature type="transmembrane region" description="Helical" evidence="1">
    <location>
        <begin position="119"/>
        <end position="143"/>
    </location>
</feature>
<keyword evidence="3" id="KW-1185">Reference proteome</keyword>
<evidence type="ECO:0000313" key="3">
    <source>
        <dbReference type="Proteomes" id="UP001244564"/>
    </source>
</evidence>
<feature type="transmembrane region" description="Helical" evidence="1">
    <location>
        <begin position="209"/>
        <end position="232"/>
    </location>
</feature>
<dbReference type="InterPro" id="IPR021205">
    <property type="entry name" value="Lanti_perm_SpaE/MutE/EpiE-like"/>
</dbReference>
<sequence>MKAEQLKWKRTFIPKLLWLTPLITLLIGAVLMGGEYFQTGAYNWWYTMLLPGALTICCALVIEKDKKLKYHSILALPLGLKKVWLGKILSSGVWLFIITIMFFGGITVGGWLFDHSLPITSSLLSSLIIFVTFLWQIPLCLFLAAKLGTYLAILLNVVANIVGIVVFADGELWYCYPFAIGARLLCSTLGILPNGLPVPEGSSLLNNDVIFPGLLITITWFIIITSLTTKWFQKREAK</sequence>
<keyword evidence="1" id="KW-1133">Transmembrane helix</keyword>
<feature type="transmembrane region" description="Helical" evidence="1">
    <location>
        <begin position="44"/>
        <end position="62"/>
    </location>
</feature>
<dbReference type="EMBL" id="CP122283">
    <property type="protein sequence ID" value="WGF38118.1"/>
    <property type="molecule type" value="Genomic_DNA"/>
</dbReference>
<feature type="transmembrane region" description="Helical" evidence="1">
    <location>
        <begin position="150"/>
        <end position="168"/>
    </location>
</feature>
<reference evidence="2 3" key="1">
    <citation type="submission" date="2023-04" db="EMBL/GenBank/DDBJ databases">
        <title>Genomic of Lysinibacillus capsici TSBLM.</title>
        <authorList>
            <person name="Hu X.S."/>
            <person name="Yu C.H."/>
        </authorList>
    </citation>
    <scope>NUCLEOTIDE SEQUENCE [LARGE SCALE GENOMIC DNA]</scope>
    <source>
        <strain evidence="2 3">TSBLM</strain>
    </source>
</reference>
<name>A0ABY8KI45_9BACI</name>
<feature type="transmembrane region" description="Helical" evidence="1">
    <location>
        <begin position="12"/>
        <end position="32"/>
    </location>
</feature>
<keyword evidence="1" id="KW-0472">Membrane</keyword>
<proteinExistence type="predicted"/>
<evidence type="ECO:0000313" key="2">
    <source>
        <dbReference type="EMBL" id="WGF38118.1"/>
    </source>
</evidence>
<gene>
    <name evidence="2" type="ORF">QBO96_20730</name>
</gene>
<keyword evidence="1" id="KW-0812">Transmembrane</keyword>
<protein>
    <submittedName>
        <fullName evidence="2">Lantibiotic immunity ABC transporter MutE/EpiE family permease subunit</fullName>
    </submittedName>
</protein>